<reference evidence="2 3" key="1">
    <citation type="submission" date="2023-07" db="EMBL/GenBank/DDBJ databases">
        <title>Sequencing the genomes of 1000 actinobacteria strains.</title>
        <authorList>
            <person name="Klenk H.-P."/>
        </authorList>
    </citation>
    <scope>NUCLEOTIDE SEQUENCE [LARGE SCALE GENOMIC DNA]</scope>
    <source>
        <strain evidence="2 3">DSM 14785</strain>
    </source>
</reference>
<evidence type="ECO:0000313" key="2">
    <source>
        <dbReference type="EMBL" id="MDQ0425875.1"/>
    </source>
</evidence>
<dbReference type="EMBL" id="JAUSVM010000001">
    <property type="protein sequence ID" value="MDQ0425875.1"/>
    <property type="molecule type" value="Genomic_DNA"/>
</dbReference>
<evidence type="ECO:0000313" key="3">
    <source>
        <dbReference type="Proteomes" id="UP001240250"/>
    </source>
</evidence>
<comment type="caution">
    <text evidence="2">The sequence shown here is derived from an EMBL/GenBank/DDBJ whole genome shotgun (WGS) entry which is preliminary data.</text>
</comment>
<feature type="region of interest" description="Disordered" evidence="1">
    <location>
        <begin position="1"/>
        <end position="39"/>
    </location>
</feature>
<evidence type="ECO:0000256" key="1">
    <source>
        <dbReference type="SAM" id="MobiDB-lite"/>
    </source>
</evidence>
<proteinExistence type="predicted"/>
<keyword evidence="3" id="KW-1185">Reference proteome</keyword>
<dbReference type="Proteomes" id="UP001240250">
    <property type="component" value="Unassembled WGS sequence"/>
</dbReference>
<protein>
    <submittedName>
        <fullName evidence="2">Uncharacterized protein</fullName>
    </submittedName>
</protein>
<accession>A0ABU0GMQ0</accession>
<gene>
    <name evidence="2" type="ORF">JO380_002256</name>
</gene>
<sequence>MQAEQHETGPADAGTPPHDHVPHLTSTTTPGVLLTREGW</sequence>
<name>A0ABU0GMQ0_9CELL</name>
<organism evidence="2 3">
    <name type="scientific">Cellulomonas iranensis</name>
    <dbReference type="NCBI Taxonomy" id="76862"/>
    <lineage>
        <taxon>Bacteria</taxon>
        <taxon>Bacillati</taxon>
        <taxon>Actinomycetota</taxon>
        <taxon>Actinomycetes</taxon>
        <taxon>Micrococcales</taxon>
        <taxon>Cellulomonadaceae</taxon>
        <taxon>Cellulomonas</taxon>
    </lineage>
</organism>